<sequence length="110" mass="11465">RASVAALPLLRRAALVTLAVINPAAVSTVHGPQAGADLAAYLARHGVPLEVVVRETDTDAGDALLGLAAERGADLLVMGCYGHTRWRELLLGGATRAVLRRATLPLLMAH</sequence>
<gene>
    <name evidence="4" type="ORF">GTP55_29345</name>
</gene>
<name>A0ABW9WQF7_9BURK</name>
<evidence type="ECO:0000259" key="3">
    <source>
        <dbReference type="Pfam" id="PF00582"/>
    </source>
</evidence>
<feature type="domain" description="UspA" evidence="3">
    <location>
        <begin position="38"/>
        <end position="109"/>
    </location>
</feature>
<comment type="similarity">
    <text evidence="1">Belongs to the universal stress protein A family.</text>
</comment>
<evidence type="ECO:0000256" key="1">
    <source>
        <dbReference type="ARBA" id="ARBA00008791"/>
    </source>
</evidence>
<accession>A0ABW9WQF7</accession>
<dbReference type="SUPFAM" id="SSF52402">
    <property type="entry name" value="Adenine nucleotide alpha hydrolases-like"/>
    <property type="match status" value="1"/>
</dbReference>
<keyword evidence="5" id="KW-1185">Reference proteome</keyword>
<protein>
    <submittedName>
        <fullName evidence="4">Universal stress protein</fullName>
    </submittedName>
</protein>
<proteinExistence type="inferred from homology"/>
<feature type="chain" id="PRO_5046914585" evidence="2">
    <location>
        <begin position="20"/>
        <end position="110"/>
    </location>
</feature>
<dbReference type="Pfam" id="PF00582">
    <property type="entry name" value="Usp"/>
    <property type="match status" value="1"/>
</dbReference>
<feature type="non-terminal residue" evidence="4">
    <location>
        <position position="1"/>
    </location>
</feature>
<evidence type="ECO:0000313" key="4">
    <source>
        <dbReference type="EMBL" id="MYN43438.1"/>
    </source>
</evidence>
<dbReference type="InterPro" id="IPR006016">
    <property type="entry name" value="UspA"/>
</dbReference>
<dbReference type="EMBL" id="WWCS01000083">
    <property type="protein sequence ID" value="MYN43438.1"/>
    <property type="molecule type" value="Genomic_DNA"/>
</dbReference>
<dbReference type="InterPro" id="IPR006015">
    <property type="entry name" value="Universal_stress_UspA"/>
</dbReference>
<dbReference type="RefSeq" id="WP_161048267.1">
    <property type="nucleotide sequence ID" value="NZ_WWCS01000083.1"/>
</dbReference>
<dbReference type="InterPro" id="IPR014729">
    <property type="entry name" value="Rossmann-like_a/b/a_fold"/>
</dbReference>
<feature type="signal peptide" evidence="2">
    <location>
        <begin position="1"/>
        <end position="19"/>
    </location>
</feature>
<dbReference type="PANTHER" id="PTHR46268:SF15">
    <property type="entry name" value="UNIVERSAL STRESS PROTEIN HP_0031"/>
    <property type="match status" value="1"/>
</dbReference>
<dbReference type="Proteomes" id="UP000466332">
    <property type="component" value="Unassembled WGS sequence"/>
</dbReference>
<keyword evidence="2" id="KW-0732">Signal</keyword>
<dbReference type="PANTHER" id="PTHR46268">
    <property type="entry name" value="STRESS RESPONSE PROTEIN NHAX"/>
    <property type="match status" value="1"/>
</dbReference>
<reference evidence="4 5" key="1">
    <citation type="submission" date="2019-12" db="EMBL/GenBank/DDBJ databases">
        <title>Novel species isolated from a subtropical stream in China.</title>
        <authorList>
            <person name="Lu H."/>
        </authorList>
    </citation>
    <scope>NUCLEOTIDE SEQUENCE [LARGE SCALE GENOMIC DNA]</scope>
    <source>
        <strain evidence="4 5">FT109W</strain>
    </source>
</reference>
<comment type="caution">
    <text evidence="4">The sequence shown here is derived from an EMBL/GenBank/DDBJ whole genome shotgun (WGS) entry which is preliminary data.</text>
</comment>
<evidence type="ECO:0000256" key="2">
    <source>
        <dbReference type="SAM" id="SignalP"/>
    </source>
</evidence>
<dbReference type="Gene3D" id="3.40.50.620">
    <property type="entry name" value="HUPs"/>
    <property type="match status" value="1"/>
</dbReference>
<dbReference type="CDD" id="cd00293">
    <property type="entry name" value="USP-like"/>
    <property type="match status" value="1"/>
</dbReference>
<organism evidence="4 5">
    <name type="scientific">Duganella margarita</name>
    <dbReference type="NCBI Taxonomy" id="2692170"/>
    <lineage>
        <taxon>Bacteria</taxon>
        <taxon>Pseudomonadati</taxon>
        <taxon>Pseudomonadota</taxon>
        <taxon>Betaproteobacteria</taxon>
        <taxon>Burkholderiales</taxon>
        <taxon>Oxalobacteraceae</taxon>
        <taxon>Telluria group</taxon>
        <taxon>Duganella</taxon>
    </lineage>
</organism>
<dbReference type="PRINTS" id="PR01438">
    <property type="entry name" value="UNVRSLSTRESS"/>
</dbReference>
<evidence type="ECO:0000313" key="5">
    <source>
        <dbReference type="Proteomes" id="UP000466332"/>
    </source>
</evidence>